<evidence type="ECO:0000313" key="2">
    <source>
        <dbReference type="EMBL" id="BAQ50366.1"/>
    </source>
</evidence>
<name>A0A0C6FCE4_9HYPH</name>
<reference evidence="3" key="2">
    <citation type="submission" date="2015-01" db="EMBL/GenBank/DDBJ databases">
        <title>Complete genome sequence of Methylobacterium aquaticum strain 22A.</title>
        <authorList>
            <person name="Tani A."/>
            <person name="Ogura Y."/>
            <person name="Hayashi T."/>
        </authorList>
    </citation>
    <scope>NUCLEOTIDE SEQUENCE [LARGE SCALE GENOMIC DNA]</scope>
    <source>
        <strain evidence="3">MA-22A</strain>
        <plasmid evidence="3">Plasmid pMaq22A_4p DNA</plasmid>
    </source>
</reference>
<sequence>MTMKLPHGPLVPAAFLVTVLAASLTVVGAVGVPIATGPNSPLVGPCGGYRTAPKGTYQTLALKMVPSPVTGGDRFDRLTTPERVEAQLARIAEARATYLPTVGDACLAAHVSDWLNYYEREARTAIARNAELNGFASEYEKKLAEEEDQVRALAARLGVKR</sequence>
<keyword evidence="2" id="KW-0614">Plasmid</keyword>
<dbReference type="Proteomes" id="UP000061432">
    <property type="component" value="Plasmid pMaq22A_4p"/>
</dbReference>
<dbReference type="KEGG" id="maqu:Maq22A_4p60035"/>
<accession>A0A0C6FCE4</accession>
<evidence type="ECO:0000256" key="1">
    <source>
        <dbReference type="SAM" id="Coils"/>
    </source>
</evidence>
<dbReference type="EMBL" id="AP014708">
    <property type="protein sequence ID" value="BAQ50366.1"/>
    <property type="molecule type" value="Genomic_DNA"/>
</dbReference>
<dbReference type="PATRIC" id="fig|270351.10.peg.7554"/>
<feature type="coiled-coil region" evidence="1">
    <location>
        <begin position="129"/>
        <end position="156"/>
    </location>
</feature>
<protein>
    <submittedName>
        <fullName evidence="2">Uncharacterized protein</fullName>
    </submittedName>
</protein>
<organism evidence="2 3">
    <name type="scientific">Methylobacterium aquaticum</name>
    <dbReference type="NCBI Taxonomy" id="270351"/>
    <lineage>
        <taxon>Bacteria</taxon>
        <taxon>Pseudomonadati</taxon>
        <taxon>Pseudomonadota</taxon>
        <taxon>Alphaproteobacteria</taxon>
        <taxon>Hyphomicrobiales</taxon>
        <taxon>Methylobacteriaceae</taxon>
        <taxon>Methylobacterium</taxon>
    </lineage>
</organism>
<keyword evidence="1" id="KW-0175">Coiled coil</keyword>
<evidence type="ECO:0000313" key="3">
    <source>
        <dbReference type="Proteomes" id="UP000061432"/>
    </source>
</evidence>
<dbReference type="AlphaFoldDB" id="A0A0C6FCE4"/>
<proteinExistence type="predicted"/>
<gene>
    <name evidence="2" type="ORF">Maq22A_4p60035</name>
</gene>
<geneLocation type="plasmid" evidence="3">
    <name>pMaq22A_4p DNA</name>
</geneLocation>
<reference evidence="2 3" key="1">
    <citation type="journal article" date="2015" name="Genome Announc.">
        <title>Complete Genome Sequence of Methylobacterium aquaticum Strain 22A, Isolated from Racomitrium japonicum Moss.</title>
        <authorList>
            <person name="Tani A."/>
            <person name="Ogura Y."/>
            <person name="Hayashi T."/>
            <person name="Kimbara K."/>
        </authorList>
    </citation>
    <scope>NUCLEOTIDE SEQUENCE [LARGE SCALE GENOMIC DNA]</scope>
    <source>
        <strain evidence="2 3">MA-22A</strain>
        <plasmid evidence="3">Plasmid pMaq22A_4p DNA</plasmid>
    </source>
</reference>